<sequence>MPRIPSMNPQLASPTFKTKSTLMFNTCSRKRRRQVPRVSSPHHQPARRIPNQRICRWIQQVWPNRRRHPRSSRTRARSLGHRFWQQPCRRRLRPWPHPRRSTRKTSTRMRQRRRASQRWSSKSSLALTQPIPSSRQPLRLHQRDHQSITSQLEKTLLASSLDKVKLDFGQLAENALMFKVTDKDGVEHEVPLQVPLSLASSKLKSKGKPASASTSDHEPASSSSSRSNSIPQSPVTTESEDSDGMASLTTPPDNRSLSHIQRKVRSSPSSPLSPISPARTTLQRPVSVPQVAQEQPDVSRSLTAESLEVARPRVVPRSSRCKIEFYPLSHTIGPGVSPDWSVGDQCTLLPTSFEDYHHGYMRATVPGRGDPSLLPLFSVSARSVHYSAAPFLPHSVPIVAHAMDQHTSTSLAGSRPPIFVCDSSMGIQMLNLPSSQWANEPISMNRLTLSAVSQTVRNPEITDLFQGWTGSSRFAMGYIPRTHSLYLVGGGRSAKHQMSVIDIESGWIGPADCPYPGWTNHTVIHVDGGLYAGSGGTSSRRFAHLDPREKQWNKLNKWDAVSNFNLRTQLVHDQHSQSIIKMAVGGNLRQVASSAELYDIRAAKWMPLVERFPGLAGSGGEGVQYLGRSIVRNVGLSMMWLGDTSWLTPSWCPVMVIDAVSQVGGQESLALWDMVGDRCMRYDQVDSEGTAATPWRSAGAPVLCGHDPSAGYVSIARSQADECMVRRIVLGPEVSMEV</sequence>
<dbReference type="Proteomes" id="UP000193411">
    <property type="component" value="Unassembled WGS sequence"/>
</dbReference>
<organism evidence="2 3">
    <name type="scientific">Catenaria anguillulae PL171</name>
    <dbReference type="NCBI Taxonomy" id="765915"/>
    <lineage>
        <taxon>Eukaryota</taxon>
        <taxon>Fungi</taxon>
        <taxon>Fungi incertae sedis</taxon>
        <taxon>Blastocladiomycota</taxon>
        <taxon>Blastocladiomycetes</taxon>
        <taxon>Blastocladiales</taxon>
        <taxon>Catenariaceae</taxon>
        <taxon>Catenaria</taxon>
    </lineage>
</organism>
<dbReference type="AlphaFoldDB" id="A0A1Y2HWP7"/>
<gene>
    <name evidence="2" type="ORF">BCR44DRAFT_1285372</name>
</gene>
<evidence type="ECO:0000313" key="3">
    <source>
        <dbReference type="Proteomes" id="UP000193411"/>
    </source>
</evidence>
<dbReference type="InterPro" id="IPR011043">
    <property type="entry name" value="Gal_Oxase/kelch_b-propeller"/>
</dbReference>
<feature type="compositionally biased region" description="Basic residues" evidence="1">
    <location>
        <begin position="92"/>
        <end position="116"/>
    </location>
</feature>
<feature type="compositionally biased region" description="Low complexity" evidence="1">
    <location>
        <begin position="200"/>
        <end position="234"/>
    </location>
</feature>
<feature type="compositionally biased region" description="Polar residues" evidence="1">
    <location>
        <begin position="247"/>
        <end position="259"/>
    </location>
</feature>
<feature type="compositionally biased region" description="Polar residues" evidence="1">
    <location>
        <begin position="278"/>
        <end position="299"/>
    </location>
</feature>
<proteinExistence type="predicted"/>
<name>A0A1Y2HWP7_9FUNG</name>
<accession>A0A1Y2HWP7</accession>
<keyword evidence="3" id="KW-1185">Reference proteome</keyword>
<feature type="compositionally biased region" description="Low complexity" evidence="1">
    <location>
        <begin position="266"/>
        <end position="277"/>
    </location>
</feature>
<dbReference type="SUPFAM" id="SSF50965">
    <property type="entry name" value="Galactose oxidase, central domain"/>
    <property type="match status" value="1"/>
</dbReference>
<feature type="region of interest" description="Disordered" evidence="1">
    <location>
        <begin position="92"/>
        <end position="146"/>
    </location>
</feature>
<dbReference type="EMBL" id="MCFL01000007">
    <property type="protein sequence ID" value="ORZ39000.1"/>
    <property type="molecule type" value="Genomic_DNA"/>
</dbReference>
<evidence type="ECO:0000256" key="1">
    <source>
        <dbReference type="SAM" id="MobiDB-lite"/>
    </source>
</evidence>
<evidence type="ECO:0000313" key="2">
    <source>
        <dbReference type="EMBL" id="ORZ39000.1"/>
    </source>
</evidence>
<feature type="compositionally biased region" description="Polar residues" evidence="1">
    <location>
        <begin position="125"/>
        <end position="136"/>
    </location>
</feature>
<reference evidence="2 3" key="1">
    <citation type="submission" date="2016-07" db="EMBL/GenBank/DDBJ databases">
        <title>Pervasive Adenine N6-methylation of Active Genes in Fungi.</title>
        <authorList>
            <consortium name="DOE Joint Genome Institute"/>
            <person name="Mondo S.J."/>
            <person name="Dannebaum R.O."/>
            <person name="Kuo R.C."/>
            <person name="Labutti K."/>
            <person name="Haridas S."/>
            <person name="Kuo A."/>
            <person name="Salamov A."/>
            <person name="Ahrendt S.R."/>
            <person name="Lipzen A."/>
            <person name="Sullivan W."/>
            <person name="Andreopoulos W.B."/>
            <person name="Clum A."/>
            <person name="Lindquist E."/>
            <person name="Daum C."/>
            <person name="Ramamoorthy G.K."/>
            <person name="Gryganskyi A."/>
            <person name="Culley D."/>
            <person name="Magnuson J.K."/>
            <person name="James T.Y."/>
            <person name="O'Malley M.A."/>
            <person name="Stajich J.E."/>
            <person name="Spatafora J.W."/>
            <person name="Visel A."/>
            <person name="Grigoriev I.V."/>
        </authorList>
    </citation>
    <scope>NUCLEOTIDE SEQUENCE [LARGE SCALE GENOMIC DNA]</scope>
    <source>
        <strain evidence="2 3">PL171</strain>
    </source>
</reference>
<protein>
    <submittedName>
        <fullName evidence="2">Uncharacterized protein</fullName>
    </submittedName>
</protein>
<feature type="region of interest" description="Disordered" evidence="1">
    <location>
        <begin position="200"/>
        <end position="299"/>
    </location>
</feature>
<comment type="caution">
    <text evidence="2">The sequence shown here is derived from an EMBL/GenBank/DDBJ whole genome shotgun (WGS) entry which is preliminary data.</text>
</comment>